<sequence>MYKRIVITSVFVLLNSMLLLAQQKFTISGNIKDKKNGETMIGVTVYPLELSGIGTSCNEYGFYSLTLPKGQYHIICSFIGYKPDTLLVNLEANIKSNRALTDNLFTLQEVVVSAEKKDDNIKRAEIGVAKIDIKEVAKLPVIFGEKDVLKTIQLLPGVKSGGEGSSGFFVRGGSADQNLILLDEAPVYNAAHMLGFFSTFNSDALKDVSIIKGNSPAQYGGRLSSVLDVKMKEGNNQKYAVTGGLGLISSRLSVEGSIVKDKGSFMVSGRRTYADAFLKLTEEFKDNQLYFYDFNAKANYKINDKHRVFLSGYLGRDKLGLGAFGIDWGNQTATLRWNHLISPKVFSNTSLIYSNYSYKGSITSGETTLSIKSEIKDYTLKEEFQYFPDSKNAIRFGFQSIYHSFVPKRFKGNTYNEPHKNTRYGWDNAFFVNNTMEVTPTLTLDYGLRFSTYSILGGDTYKIYNQGVMTDSVVLASGKFGKTYANLEPRFQFSYLLNENSSVKGGYARNTQHLHLLSNSASGNATDQWLGNSYNTKPEISDQVSVGYFRNLKDNLYQISVETYYKSLKNQVDYKNGADISSAPDVESELLYGKGRAYGIEFLVKKTQGKFTGWVGYTLSKTERKIIGINDGNWYNAQQDRTHDLSVVAMYALTDRWTLSALFVYSTGGAATFPSGKYDMGGNTVFYYKERNGYRMPANHRLDFGATYTRPHKSKVFESSWNFGLYNVYGRQNAYAITFANSKSDPTKTVATQTALFRWVPSVTYNFKF</sequence>
<evidence type="ECO:0000259" key="11">
    <source>
        <dbReference type="Pfam" id="PF25183"/>
    </source>
</evidence>
<dbReference type="AlphaFoldDB" id="A0A1I1F5Z8"/>
<dbReference type="PANTHER" id="PTHR30069:SF29">
    <property type="entry name" value="HEMOGLOBIN AND HEMOGLOBIN-HAPTOGLOBIN-BINDING PROTEIN 1-RELATED"/>
    <property type="match status" value="1"/>
</dbReference>
<feature type="chain" id="PRO_5011520693" evidence="9">
    <location>
        <begin position="22"/>
        <end position="769"/>
    </location>
</feature>
<keyword evidence="5 9" id="KW-0732">Signal</keyword>
<dbReference type="Proteomes" id="UP000199514">
    <property type="component" value="Unassembled WGS sequence"/>
</dbReference>
<dbReference type="GO" id="GO:0015344">
    <property type="term" value="F:siderophore uptake transmembrane transporter activity"/>
    <property type="evidence" value="ECO:0007669"/>
    <property type="project" value="TreeGrafter"/>
</dbReference>
<keyword evidence="13" id="KW-1185">Reference proteome</keyword>
<keyword evidence="3 8" id="KW-1134">Transmembrane beta strand</keyword>
<keyword evidence="4 8" id="KW-0812">Transmembrane</keyword>
<feature type="signal peptide" evidence="9">
    <location>
        <begin position="1"/>
        <end position="21"/>
    </location>
</feature>
<dbReference type="InterPro" id="IPR012910">
    <property type="entry name" value="Plug_dom"/>
</dbReference>
<dbReference type="EMBL" id="FOLE01000002">
    <property type="protein sequence ID" value="SFB94376.1"/>
    <property type="molecule type" value="Genomic_DNA"/>
</dbReference>
<proteinExistence type="inferred from homology"/>
<evidence type="ECO:0000256" key="5">
    <source>
        <dbReference type="ARBA" id="ARBA00022729"/>
    </source>
</evidence>
<accession>A0A1I1F5Z8</accession>
<dbReference type="Pfam" id="PF07715">
    <property type="entry name" value="Plug"/>
    <property type="match status" value="1"/>
</dbReference>
<evidence type="ECO:0000313" key="13">
    <source>
        <dbReference type="Proteomes" id="UP000199514"/>
    </source>
</evidence>
<evidence type="ECO:0000256" key="2">
    <source>
        <dbReference type="ARBA" id="ARBA00022448"/>
    </source>
</evidence>
<dbReference type="GO" id="GO:0009279">
    <property type="term" value="C:cell outer membrane"/>
    <property type="evidence" value="ECO:0007669"/>
    <property type="project" value="UniProtKB-SubCell"/>
</dbReference>
<dbReference type="STRING" id="927664.SAMN05421780_10252"/>
<evidence type="ECO:0000256" key="8">
    <source>
        <dbReference type="PROSITE-ProRule" id="PRU01360"/>
    </source>
</evidence>
<evidence type="ECO:0000256" key="9">
    <source>
        <dbReference type="SAM" id="SignalP"/>
    </source>
</evidence>
<name>A0A1I1F5Z8_9BACT</name>
<dbReference type="InterPro" id="IPR037066">
    <property type="entry name" value="Plug_dom_sf"/>
</dbReference>
<dbReference type="InterPro" id="IPR008969">
    <property type="entry name" value="CarboxyPept-like_regulatory"/>
</dbReference>
<evidence type="ECO:0000256" key="7">
    <source>
        <dbReference type="ARBA" id="ARBA00023237"/>
    </source>
</evidence>
<protein>
    <submittedName>
        <fullName evidence="12">Outer membrane receptor for ferrienterochelin and colicins</fullName>
    </submittedName>
</protein>
<comment type="similarity">
    <text evidence="8">Belongs to the TonB-dependent receptor family.</text>
</comment>
<evidence type="ECO:0000259" key="10">
    <source>
        <dbReference type="Pfam" id="PF07715"/>
    </source>
</evidence>
<dbReference type="Gene3D" id="2.170.130.10">
    <property type="entry name" value="TonB-dependent receptor, plug domain"/>
    <property type="match status" value="1"/>
</dbReference>
<evidence type="ECO:0000256" key="6">
    <source>
        <dbReference type="ARBA" id="ARBA00023136"/>
    </source>
</evidence>
<evidence type="ECO:0000313" key="12">
    <source>
        <dbReference type="EMBL" id="SFB94376.1"/>
    </source>
</evidence>
<keyword evidence="6 8" id="KW-0472">Membrane</keyword>
<dbReference type="PANTHER" id="PTHR30069">
    <property type="entry name" value="TONB-DEPENDENT OUTER MEMBRANE RECEPTOR"/>
    <property type="match status" value="1"/>
</dbReference>
<evidence type="ECO:0000256" key="1">
    <source>
        <dbReference type="ARBA" id="ARBA00004571"/>
    </source>
</evidence>
<dbReference type="Pfam" id="PF25183">
    <property type="entry name" value="OMP_b-brl_4"/>
    <property type="match status" value="1"/>
</dbReference>
<dbReference type="OrthoDB" id="1111684at2"/>
<reference evidence="12 13" key="1">
    <citation type="submission" date="2016-10" db="EMBL/GenBank/DDBJ databases">
        <authorList>
            <person name="de Groot N.N."/>
        </authorList>
    </citation>
    <scope>NUCLEOTIDE SEQUENCE [LARGE SCALE GENOMIC DNA]</scope>
    <source>
        <strain evidence="12 13">DSM 6793</strain>
    </source>
</reference>
<evidence type="ECO:0000256" key="4">
    <source>
        <dbReference type="ARBA" id="ARBA00022692"/>
    </source>
</evidence>
<dbReference type="Gene3D" id="2.60.40.1120">
    <property type="entry name" value="Carboxypeptidase-like, regulatory domain"/>
    <property type="match status" value="1"/>
</dbReference>
<keyword evidence="7 8" id="KW-0998">Cell outer membrane</keyword>
<keyword evidence="2 8" id="KW-0813">Transport</keyword>
<feature type="domain" description="TonB-dependent receptor plug" evidence="10">
    <location>
        <begin position="146"/>
        <end position="222"/>
    </location>
</feature>
<organism evidence="12 13">
    <name type="scientific">Flexibacter flexilis DSM 6793</name>
    <dbReference type="NCBI Taxonomy" id="927664"/>
    <lineage>
        <taxon>Bacteria</taxon>
        <taxon>Pseudomonadati</taxon>
        <taxon>Bacteroidota</taxon>
        <taxon>Cytophagia</taxon>
        <taxon>Cytophagales</taxon>
        <taxon>Flexibacteraceae</taxon>
        <taxon>Flexibacter</taxon>
    </lineage>
</organism>
<dbReference type="SUPFAM" id="SSF49464">
    <property type="entry name" value="Carboxypeptidase regulatory domain-like"/>
    <property type="match status" value="1"/>
</dbReference>
<evidence type="ECO:0000256" key="3">
    <source>
        <dbReference type="ARBA" id="ARBA00022452"/>
    </source>
</evidence>
<gene>
    <name evidence="12" type="ORF">SAMN05421780_10252</name>
</gene>
<dbReference type="InterPro" id="IPR039426">
    <property type="entry name" value="TonB-dep_rcpt-like"/>
</dbReference>
<dbReference type="GO" id="GO:0044718">
    <property type="term" value="P:siderophore transmembrane transport"/>
    <property type="evidence" value="ECO:0007669"/>
    <property type="project" value="TreeGrafter"/>
</dbReference>
<keyword evidence="12" id="KW-0675">Receptor</keyword>
<dbReference type="InterPro" id="IPR036942">
    <property type="entry name" value="Beta-barrel_TonB_sf"/>
</dbReference>
<dbReference type="Pfam" id="PF13715">
    <property type="entry name" value="CarbopepD_reg_2"/>
    <property type="match status" value="1"/>
</dbReference>
<dbReference type="InterPro" id="IPR057601">
    <property type="entry name" value="Oar-like_b-barrel"/>
</dbReference>
<comment type="subcellular location">
    <subcellularLocation>
        <location evidence="1 8">Cell outer membrane</location>
        <topology evidence="1 8">Multi-pass membrane protein</topology>
    </subcellularLocation>
</comment>
<dbReference type="SUPFAM" id="SSF56935">
    <property type="entry name" value="Porins"/>
    <property type="match status" value="1"/>
</dbReference>
<dbReference type="PROSITE" id="PS52016">
    <property type="entry name" value="TONB_DEPENDENT_REC_3"/>
    <property type="match status" value="1"/>
</dbReference>
<feature type="domain" description="TonB-dependent transporter Oar-like beta-barrel" evidence="11">
    <location>
        <begin position="416"/>
        <end position="536"/>
    </location>
</feature>
<dbReference type="Gene3D" id="2.40.170.20">
    <property type="entry name" value="TonB-dependent receptor, beta-barrel domain"/>
    <property type="match status" value="1"/>
</dbReference>